<reference evidence="1" key="2">
    <citation type="submission" date="2021-10" db="EMBL/GenBank/DDBJ databases">
        <title>Phylogenomics reveals ancestral predisposition of the termite-cultivated fungus Termitomyces towards a domesticated lifestyle.</title>
        <authorList>
            <person name="Auxier B."/>
            <person name="Grum-Grzhimaylo A."/>
            <person name="Cardenas M.E."/>
            <person name="Lodge J.D."/>
            <person name="Laessoe T."/>
            <person name="Pedersen O."/>
            <person name="Smith M.E."/>
            <person name="Kuyper T.W."/>
            <person name="Franco-Molano E.A."/>
            <person name="Baroni T.J."/>
            <person name="Aanen D.K."/>
        </authorList>
    </citation>
    <scope>NUCLEOTIDE SEQUENCE</scope>
    <source>
        <strain evidence="1">D49</strain>
    </source>
</reference>
<name>A0A9P7FRT7_9AGAR</name>
<organism evidence="1 2">
    <name type="scientific">Sphagnurus paluster</name>
    <dbReference type="NCBI Taxonomy" id="117069"/>
    <lineage>
        <taxon>Eukaryota</taxon>
        <taxon>Fungi</taxon>
        <taxon>Dikarya</taxon>
        <taxon>Basidiomycota</taxon>
        <taxon>Agaricomycotina</taxon>
        <taxon>Agaricomycetes</taxon>
        <taxon>Agaricomycetidae</taxon>
        <taxon>Agaricales</taxon>
        <taxon>Tricholomatineae</taxon>
        <taxon>Lyophyllaceae</taxon>
        <taxon>Sphagnurus</taxon>
    </lineage>
</organism>
<keyword evidence="2" id="KW-1185">Reference proteome</keyword>
<gene>
    <name evidence="1" type="ORF">H0H81_003892</name>
</gene>
<comment type="caution">
    <text evidence="1">The sequence shown here is derived from an EMBL/GenBank/DDBJ whole genome shotgun (WGS) entry which is preliminary data.</text>
</comment>
<dbReference type="AlphaFoldDB" id="A0A9P7FRT7"/>
<accession>A0A9P7FRT7</accession>
<reference evidence="1" key="1">
    <citation type="submission" date="2021-02" db="EMBL/GenBank/DDBJ databases">
        <authorList>
            <person name="Nieuwenhuis M."/>
            <person name="Van De Peppel L.J.J."/>
        </authorList>
    </citation>
    <scope>NUCLEOTIDE SEQUENCE</scope>
    <source>
        <strain evidence="1">D49</strain>
    </source>
</reference>
<protein>
    <submittedName>
        <fullName evidence="1">Uncharacterized protein</fullName>
    </submittedName>
</protein>
<proteinExistence type="predicted"/>
<dbReference type="EMBL" id="JABCKI010006726">
    <property type="protein sequence ID" value="KAG5634012.1"/>
    <property type="molecule type" value="Genomic_DNA"/>
</dbReference>
<feature type="non-terminal residue" evidence="1">
    <location>
        <position position="281"/>
    </location>
</feature>
<evidence type="ECO:0000313" key="2">
    <source>
        <dbReference type="Proteomes" id="UP000717328"/>
    </source>
</evidence>
<dbReference type="Proteomes" id="UP000717328">
    <property type="component" value="Unassembled WGS sequence"/>
</dbReference>
<sequence>MYASGSAERFGYHTVYIVRADGTHTIHCLSSAGASVDPVARYHTTTLYSPRKGMIPYIVVPVCANTAKESANERGPTSGVERVRRGIEEGDGREEVEVDEPRGTKVAGVQMLREDKVERAEGASRIRRETNIVLVYSMSKEHKFADEGTQRAGRSYIGSHRPLNGGEHGEIDEQWGAREGGNNGRGVKGQAGVHEGGLVTNQGLHRGRREGLEVCGREAHGRVVGGTQDGLIKGAGSREMSTVVGSSEEVIKAEVSREGLVTHDIVWSRKQFGEVDGAGFL</sequence>
<evidence type="ECO:0000313" key="1">
    <source>
        <dbReference type="EMBL" id="KAG5634012.1"/>
    </source>
</evidence>